<evidence type="ECO:0000256" key="6">
    <source>
        <dbReference type="ARBA" id="ARBA00023049"/>
    </source>
</evidence>
<gene>
    <name evidence="12" type="primary">LMLN</name>
</gene>
<evidence type="ECO:0000256" key="4">
    <source>
        <dbReference type="ARBA" id="ARBA00022801"/>
    </source>
</evidence>
<proteinExistence type="inferred from homology"/>
<dbReference type="FunFam" id="3.90.132.10:FF:000001">
    <property type="entry name" value="leishmanolysin-like peptidase isoform X2"/>
    <property type="match status" value="1"/>
</dbReference>
<dbReference type="GO" id="GO:0004222">
    <property type="term" value="F:metalloendopeptidase activity"/>
    <property type="evidence" value="ECO:0007669"/>
    <property type="project" value="UniProtKB-UniRule"/>
</dbReference>
<dbReference type="Gene3D" id="3.90.132.10">
    <property type="entry name" value="Leishmanolysin , domain 2"/>
    <property type="match status" value="1"/>
</dbReference>
<dbReference type="SUPFAM" id="SSF55486">
    <property type="entry name" value="Metalloproteases ('zincins'), catalytic domain"/>
    <property type="match status" value="1"/>
</dbReference>
<keyword evidence="3 9" id="KW-0479">Metal-binding</keyword>
<dbReference type="GO" id="GO:0006508">
    <property type="term" value="P:proteolysis"/>
    <property type="evidence" value="ECO:0007669"/>
    <property type="project" value="UniProtKB-KW"/>
</dbReference>
<name>A0AAJ7X231_PETMA</name>
<evidence type="ECO:0000313" key="11">
    <source>
        <dbReference type="Proteomes" id="UP001318040"/>
    </source>
</evidence>
<evidence type="ECO:0000256" key="5">
    <source>
        <dbReference type="ARBA" id="ARBA00022833"/>
    </source>
</evidence>
<evidence type="ECO:0000256" key="10">
    <source>
        <dbReference type="RuleBase" id="RU366077"/>
    </source>
</evidence>
<evidence type="ECO:0000256" key="1">
    <source>
        <dbReference type="ARBA" id="ARBA00005860"/>
    </source>
</evidence>
<evidence type="ECO:0000256" key="2">
    <source>
        <dbReference type="ARBA" id="ARBA00022670"/>
    </source>
</evidence>
<keyword evidence="11" id="KW-1185">Reference proteome</keyword>
<dbReference type="PANTHER" id="PTHR10942:SF0">
    <property type="entry name" value="LEISHMANOLYSIN-LIKE PEPTIDASE"/>
    <property type="match status" value="1"/>
</dbReference>
<keyword evidence="6 9" id="KW-0482">Metalloprotease</keyword>
<accession>A0AAJ7X231</accession>
<dbReference type="PANTHER" id="PTHR10942">
    <property type="entry name" value="LEISHMANOLYSIN-LIKE PEPTIDASE"/>
    <property type="match status" value="1"/>
</dbReference>
<dbReference type="EC" id="3.4.24.-" evidence="10"/>
<evidence type="ECO:0000313" key="12">
    <source>
        <dbReference type="RefSeq" id="XP_032818420.1"/>
    </source>
</evidence>
<evidence type="ECO:0000256" key="3">
    <source>
        <dbReference type="ARBA" id="ARBA00022723"/>
    </source>
</evidence>
<keyword evidence="2 10" id="KW-0645">Protease</keyword>
<dbReference type="GO" id="GO:0005737">
    <property type="term" value="C:cytoplasm"/>
    <property type="evidence" value="ECO:0007669"/>
    <property type="project" value="TreeGrafter"/>
</dbReference>
<reference evidence="12" key="1">
    <citation type="submission" date="2025-08" db="UniProtKB">
        <authorList>
            <consortium name="RefSeq"/>
        </authorList>
    </citation>
    <scope>IDENTIFICATION</scope>
    <source>
        <tissue evidence="12">Sperm</tissue>
    </source>
</reference>
<dbReference type="Pfam" id="PF01457">
    <property type="entry name" value="Peptidase_M8"/>
    <property type="match status" value="2"/>
</dbReference>
<dbReference type="CTD" id="89782"/>
<dbReference type="AlphaFoldDB" id="A0AAJ7X231"/>
<feature type="binding site" evidence="9">
    <location>
        <position position="210"/>
    </location>
    <ligand>
        <name>Zn(2+)</name>
        <dbReference type="ChEBI" id="CHEBI:29105"/>
        <note>catalytic</note>
    </ligand>
</feature>
<comment type="cofactor">
    <cofactor evidence="9 10">
        <name>Zn(2+)</name>
        <dbReference type="ChEBI" id="CHEBI:29105"/>
    </cofactor>
    <text evidence="9 10">Binds 1 zinc ion per subunit.</text>
</comment>
<keyword evidence="5 9" id="KW-0862">Zinc</keyword>
<dbReference type="GO" id="GO:0046872">
    <property type="term" value="F:metal ion binding"/>
    <property type="evidence" value="ECO:0007669"/>
    <property type="project" value="UniProtKB-KW"/>
</dbReference>
<evidence type="ECO:0000256" key="9">
    <source>
        <dbReference type="PIRSR" id="PIRSR601577-2"/>
    </source>
</evidence>
<comment type="similarity">
    <text evidence="1 10">Belongs to the peptidase M8 family.</text>
</comment>
<evidence type="ECO:0000256" key="8">
    <source>
        <dbReference type="PIRSR" id="PIRSR601577-1"/>
    </source>
</evidence>
<organism evidence="11 12">
    <name type="scientific">Petromyzon marinus</name>
    <name type="common">Sea lamprey</name>
    <dbReference type="NCBI Taxonomy" id="7757"/>
    <lineage>
        <taxon>Eukaryota</taxon>
        <taxon>Metazoa</taxon>
        <taxon>Chordata</taxon>
        <taxon>Craniata</taxon>
        <taxon>Vertebrata</taxon>
        <taxon>Cyclostomata</taxon>
        <taxon>Hyperoartia</taxon>
        <taxon>Petromyzontiformes</taxon>
        <taxon>Petromyzontidae</taxon>
        <taxon>Petromyzon</taxon>
    </lineage>
</organism>
<dbReference type="Gene3D" id="2.10.55.10">
    <property type="entry name" value="Leishmanolysin domain 3"/>
    <property type="match status" value="1"/>
</dbReference>
<dbReference type="Proteomes" id="UP001318040">
    <property type="component" value="Chromosome 2"/>
</dbReference>
<dbReference type="GO" id="GO:0016020">
    <property type="term" value="C:membrane"/>
    <property type="evidence" value="ECO:0007669"/>
    <property type="project" value="InterPro"/>
</dbReference>
<dbReference type="InterPro" id="IPR001577">
    <property type="entry name" value="Peptidase_M8"/>
</dbReference>
<feature type="binding site" evidence="9">
    <location>
        <position position="206"/>
    </location>
    <ligand>
        <name>Zn(2+)</name>
        <dbReference type="ChEBI" id="CHEBI:29105"/>
        <note>catalytic</note>
    </ligand>
</feature>
<feature type="binding site" evidence="9">
    <location>
        <position position="311"/>
    </location>
    <ligand>
        <name>Zn(2+)</name>
        <dbReference type="ChEBI" id="CHEBI:29105"/>
        <note>catalytic</note>
    </ligand>
</feature>
<sequence>MLLWGVTLPGRQRELSRRSPEPTGPQRLRVRLIYDSSVDSLPNEKRDFIKMRLFPEAVDYIQSALFVRSPGAKILLNRYCATNHYFMKHRDPHRYCQSACAETTRCGPVTVPDEHLQQCRVCDEGGRNCGSIGPAGGPGEPDADYVLYVSALGTDRCQQEGVVAYAAYCQLEAQLDRPIAGYANLCPDKVSLDAGEQPDMLSTVKHEVIHALGFSAGLFAFYRDDDGQPLTPRYGNGLPPFNDTTGLYQWSERVARRVSRRWAVRGGELSHLVTLLVTPRVVEEAREHFGCLSLEGLELENQGGSGTELNHWEKRLLENEAMTGSHTQRRIFSRFTLALMEDTGWYHANYSHAEALGWGRGLGCVFAMQSCKAWMDHRSDSGLNVAPFCKEVRGHPLRLGCGAGRSALVLCNLQRYTNPLPTHYQYLDFLPGVSSADMQLYGGLVEIADYCPFSQEFSWHEGGAFSRGSACQNPRNQPDERVNYGLETYGQESACIEQGSTFHMQRCGHKRAIPDWGSGCYRVTCSPKGGVTVWIGGVDFPCSHAGQAIRVAVRAGQWLHVGSLRCPPCSEVCPACPPDMEPRPGTTRQLETDACPSFSPGLTATLWMLLLLLNTIPHLLGVLCVEL</sequence>
<dbReference type="Gene3D" id="3.10.170.20">
    <property type="match status" value="1"/>
</dbReference>
<keyword evidence="4 10" id="KW-0378">Hydrolase</keyword>
<feature type="active site" evidence="8">
    <location>
        <position position="207"/>
    </location>
</feature>
<dbReference type="GO" id="GO:0007155">
    <property type="term" value="P:cell adhesion"/>
    <property type="evidence" value="ECO:0007669"/>
    <property type="project" value="InterPro"/>
</dbReference>
<dbReference type="RefSeq" id="XP_032818420.1">
    <property type="nucleotide sequence ID" value="XM_032962529.1"/>
</dbReference>
<protein>
    <recommendedName>
        <fullName evidence="7 10">Leishmanolysin-like peptidase</fullName>
        <ecNumber evidence="10">3.4.24.-</ecNumber>
    </recommendedName>
</protein>
<evidence type="ECO:0000256" key="7">
    <source>
        <dbReference type="ARBA" id="ARBA00039717"/>
    </source>
</evidence>